<evidence type="ECO:0008006" key="3">
    <source>
        <dbReference type="Google" id="ProtNLM"/>
    </source>
</evidence>
<dbReference type="Proteomes" id="UP000633205">
    <property type="component" value="Unassembled WGS sequence"/>
</dbReference>
<name>A0A917DKY5_9MICO</name>
<comment type="caution">
    <text evidence="1">The sequence shown here is derived from an EMBL/GenBank/DDBJ whole genome shotgun (WGS) entry which is preliminary data.</text>
</comment>
<accession>A0A917DKY5</accession>
<dbReference type="EMBL" id="BMHO01000002">
    <property type="protein sequence ID" value="GGD44390.1"/>
    <property type="molecule type" value="Genomic_DNA"/>
</dbReference>
<evidence type="ECO:0000313" key="1">
    <source>
        <dbReference type="EMBL" id="GGD44390.1"/>
    </source>
</evidence>
<dbReference type="SUPFAM" id="SSF54593">
    <property type="entry name" value="Glyoxalase/Bleomycin resistance protein/Dihydroxybiphenyl dioxygenase"/>
    <property type="match status" value="1"/>
</dbReference>
<sequence length="231" mass="24664">MTAVQQILYADDTAAWHGLVQVLGFDAPHPPTPEWAAFHGRGSFAVHAASEALPAGRVDLQVLVDDLDVAERALADFEVSRETMAGVGEILFVSCGITVGVSEGSVAVREGAPLVQPIWFATDLDEPRRILEALGLRAFISADGGGWTEMVSDAGNVGLHLADSPTVGLSFVADDLHAIAERLRAAGYDATIVDEAFGRTVRLPSPEEGEGGDEVWINEPQRDLYGYHQMT</sequence>
<proteinExistence type="predicted"/>
<dbReference type="AlphaFoldDB" id="A0A917DKY5"/>
<dbReference type="RefSeq" id="WP_188712935.1">
    <property type="nucleotide sequence ID" value="NZ_BMHO01000002.1"/>
</dbReference>
<gene>
    <name evidence="1" type="ORF">GCM10010915_27010</name>
</gene>
<reference evidence="1" key="2">
    <citation type="submission" date="2020-09" db="EMBL/GenBank/DDBJ databases">
        <authorList>
            <person name="Sun Q."/>
            <person name="Zhou Y."/>
        </authorList>
    </citation>
    <scope>NUCLEOTIDE SEQUENCE</scope>
    <source>
        <strain evidence="1">CGMCC 1.15152</strain>
    </source>
</reference>
<reference evidence="1" key="1">
    <citation type="journal article" date="2014" name="Int. J. Syst. Evol. Microbiol.">
        <title>Complete genome sequence of Corynebacterium casei LMG S-19264T (=DSM 44701T), isolated from a smear-ripened cheese.</title>
        <authorList>
            <consortium name="US DOE Joint Genome Institute (JGI-PGF)"/>
            <person name="Walter F."/>
            <person name="Albersmeier A."/>
            <person name="Kalinowski J."/>
            <person name="Ruckert C."/>
        </authorList>
    </citation>
    <scope>NUCLEOTIDE SEQUENCE</scope>
    <source>
        <strain evidence="1">CGMCC 1.15152</strain>
    </source>
</reference>
<keyword evidence="2" id="KW-1185">Reference proteome</keyword>
<dbReference type="InterPro" id="IPR029068">
    <property type="entry name" value="Glyas_Bleomycin-R_OHBP_Dase"/>
</dbReference>
<evidence type="ECO:0000313" key="2">
    <source>
        <dbReference type="Proteomes" id="UP000633205"/>
    </source>
</evidence>
<organism evidence="1 2">
    <name type="scientific">Microbacterium faecale</name>
    <dbReference type="NCBI Taxonomy" id="1804630"/>
    <lineage>
        <taxon>Bacteria</taxon>
        <taxon>Bacillati</taxon>
        <taxon>Actinomycetota</taxon>
        <taxon>Actinomycetes</taxon>
        <taxon>Micrococcales</taxon>
        <taxon>Microbacteriaceae</taxon>
        <taxon>Microbacterium</taxon>
    </lineage>
</organism>
<protein>
    <recommendedName>
        <fullName evidence="3">VOC domain-containing protein</fullName>
    </recommendedName>
</protein>